<dbReference type="InterPro" id="IPR005467">
    <property type="entry name" value="His_kinase_dom"/>
</dbReference>
<dbReference type="Gene3D" id="3.30.565.10">
    <property type="entry name" value="Histidine kinase-like ATPase, C-terminal domain"/>
    <property type="match status" value="1"/>
</dbReference>
<evidence type="ECO:0000259" key="4">
    <source>
        <dbReference type="PROSITE" id="PS50109"/>
    </source>
</evidence>
<sequence>METADEQASAIEQERQRIGRELHDSVVQQIAFALYKLEFIQRLVERQQFQAISQEILQVATILEQSLQELRASINALRPPQIEQAGIQDAVANLLSQYGLTIHQHLPAIGRIPEHLQAPIFRLLQEALSNIHQHAQASDIWITIDIQNNVLLITIRDNGIGFLMPVQETSDERPEAHSQRHLGLRTMRERVQEVGGSWQLHSRPGSGTVITASFPLPNRDTNT</sequence>
<keyword evidence="1" id="KW-0808">Transferase</keyword>
<keyword evidence="6" id="KW-1185">Reference proteome</keyword>
<evidence type="ECO:0000256" key="3">
    <source>
        <dbReference type="ARBA" id="ARBA00023012"/>
    </source>
</evidence>
<dbReference type="Pfam" id="PF02518">
    <property type="entry name" value="HATPase_c"/>
    <property type="match status" value="1"/>
</dbReference>
<reference evidence="5 6" key="1">
    <citation type="submission" date="2023-02" db="EMBL/GenBank/DDBJ databases">
        <title>Dictyobacter halimunensis sp. nov., a new member of the class Ktedonobacteria from forest soil in a geothermal area.</title>
        <authorList>
            <person name="Rachmania M.K."/>
            <person name="Ningsih F."/>
            <person name="Sakai Y."/>
            <person name="Yabe S."/>
            <person name="Yokota A."/>
            <person name="Sjamsuridzal W."/>
        </authorList>
    </citation>
    <scope>NUCLEOTIDE SEQUENCE [LARGE SCALE GENOMIC DNA]</scope>
    <source>
        <strain evidence="5 6">S3.2.2.5</strain>
    </source>
</reference>
<evidence type="ECO:0000256" key="2">
    <source>
        <dbReference type="ARBA" id="ARBA00022777"/>
    </source>
</evidence>
<keyword evidence="2" id="KW-0418">Kinase</keyword>
<dbReference type="CDD" id="cd16917">
    <property type="entry name" value="HATPase_UhpB-NarQ-NarX-like"/>
    <property type="match status" value="1"/>
</dbReference>
<comment type="caution">
    <text evidence="5">The sequence shown here is derived from an EMBL/GenBank/DDBJ whole genome shotgun (WGS) entry which is preliminary data.</text>
</comment>
<dbReference type="Pfam" id="PF07730">
    <property type="entry name" value="HisKA_3"/>
    <property type="match status" value="1"/>
</dbReference>
<dbReference type="InterPro" id="IPR036890">
    <property type="entry name" value="HATPase_C_sf"/>
</dbReference>
<dbReference type="InterPro" id="IPR011712">
    <property type="entry name" value="Sig_transdc_His_kin_sub3_dim/P"/>
</dbReference>
<evidence type="ECO:0000313" key="6">
    <source>
        <dbReference type="Proteomes" id="UP001344906"/>
    </source>
</evidence>
<accession>A0ABQ6FVC1</accession>
<evidence type="ECO:0000256" key="1">
    <source>
        <dbReference type="ARBA" id="ARBA00022679"/>
    </source>
</evidence>
<dbReference type="RefSeq" id="WP_338254357.1">
    <property type="nucleotide sequence ID" value="NZ_BSRI01000002.1"/>
</dbReference>
<dbReference type="Gene3D" id="1.20.5.1930">
    <property type="match status" value="1"/>
</dbReference>
<feature type="domain" description="Histidine kinase" evidence="4">
    <location>
        <begin position="120"/>
        <end position="218"/>
    </location>
</feature>
<protein>
    <recommendedName>
        <fullName evidence="4">Histidine kinase domain-containing protein</fullName>
    </recommendedName>
</protein>
<proteinExistence type="predicted"/>
<evidence type="ECO:0000313" key="5">
    <source>
        <dbReference type="EMBL" id="GLV58212.1"/>
    </source>
</evidence>
<dbReference type="SMART" id="SM00387">
    <property type="entry name" value="HATPase_c"/>
    <property type="match status" value="1"/>
</dbReference>
<dbReference type="PROSITE" id="PS50109">
    <property type="entry name" value="HIS_KIN"/>
    <property type="match status" value="1"/>
</dbReference>
<organism evidence="5 6">
    <name type="scientific">Dictyobacter halimunensis</name>
    <dbReference type="NCBI Taxonomy" id="3026934"/>
    <lineage>
        <taxon>Bacteria</taxon>
        <taxon>Bacillati</taxon>
        <taxon>Chloroflexota</taxon>
        <taxon>Ktedonobacteria</taxon>
        <taxon>Ktedonobacterales</taxon>
        <taxon>Dictyobacteraceae</taxon>
        <taxon>Dictyobacter</taxon>
    </lineage>
</organism>
<gene>
    <name evidence="5" type="ORF">KDH_50450</name>
</gene>
<dbReference type="Proteomes" id="UP001344906">
    <property type="component" value="Unassembled WGS sequence"/>
</dbReference>
<dbReference type="InterPro" id="IPR003594">
    <property type="entry name" value="HATPase_dom"/>
</dbReference>
<dbReference type="InterPro" id="IPR050482">
    <property type="entry name" value="Sensor_HK_TwoCompSys"/>
</dbReference>
<dbReference type="PANTHER" id="PTHR24421">
    <property type="entry name" value="NITRATE/NITRITE SENSOR PROTEIN NARX-RELATED"/>
    <property type="match status" value="1"/>
</dbReference>
<keyword evidence="3" id="KW-0902">Two-component regulatory system</keyword>
<name>A0ABQ6FVC1_9CHLR</name>
<dbReference type="EMBL" id="BSRI01000002">
    <property type="protein sequence ID" value="GLV58212.1"/>
    <property type="molecule type" value="Genomic_DNA"/>
</dbReference>
<dbReference type="SUPFAM" id="SSF55874">
    <property type="entry name" value="ATPase domain of HSP90 chaperone/DNA topoisomerase II/histidine kinase"/>
    <property type="match status" value="1"/>
</dbReference>